<organism evidence="4 5">
    <name type="scientific">Tianweitania populi</name>
    <dbReference type="NCBI Taxonomy" id="1607949"/>
    <lineage>
        <taxon>Bacteria</taxon>
        <taxon>Pseudomonadati</taxon>
        <taxon>Pseudomonadota</taxon>
        <taxon>Alphaproteobacteria</taxon>
        <taxon>Hyphomicrobiales</taxon>
        <taxon>Phyllobacteriaceae</taxon>
        <taxon>Tianweitania</taxon>
    </lineage>
</organism>
<comment type="caution">
    <text evidence="4">The sequence shown here is derived from an EMBL/GenBank/DDBJ whole genome shotgun (WGS) entry which is preliminary data.</text>
</comment>
<name>A0A8J3DTN0_9HYPH</name>
<dbReference type="SUPFAM" id="SSF53955">
    <property type="entry name" value="Lysozyme-like"/>
    <property type="match status" value="1"/>
</dbReference>
<dbReference type="Proteomes" id="UP000630142">
    <property type="component" value="Unassembled WGS sequence"/>
</dbReference>
<reference evidence="4" key="2">
    <citation type="submission" date="2020-09" db="EMBL/GenBank/DDBJ databases">
        <authorList>
            <person name="Sun Q."/>
            <person name="Kim S."/>
        </authorList>
    </citation>
    <scope>NUCLEOTIDE SEQUENCE</scope>
    <source>
        <strain evidence="4">KCTC 42249</strain>
    </source>
</reference>
<dbReference type="InterPro" id="IPR008258">
    <property type="entry name" value="Transglycosylase_SLT_dom_1"/>
</dbReference>
<feature type="domain" description="Transglycosylase SLT" evidence="3">
    <location>
        <begin position="166"/>
        <end position="259"/>
    </location>
</feature>
<dbReference type="Pfam" id="PF01464">
    <property type="entry name" value="SLT"/>
    <property type="match status" value="1"/>
</dbReference>
<feature type="compositionally biased region" description="Low complexity" evidence="2">
    <location>
        <begin position="15"/>
        <end position="34"/>
    </location>
</feature>
<evidence type="ECO:0000259" key="3">
    <source>
        <dbReference type="Pfam" id="PF01464"/>
    </source>
</evidence>
<evidence type="ECO:0000256" key="2">
    <source>
        <dbReference type="SAM" id="MobiDB-lite"/>
    </source>
</evidence>
<feature type="region of interest" description="Disordered" evidence="2">
    <location>
        <begin position="1"/>
        <end position="37"/>
    </location>
</feature>
<reference evidence="4" key="1">
    <citation type="journal article" date="2014" name="Int. J. Syst. Evol. Microbiol.">
        <title>Complete genome sequence of Corynebacterium casei LMG S-19264T (=DSM 44701T), isolated from a smear-ripened cheese.</title>
        <authorList>
            <consortium name="US DOE Joint Genome Institute (JGI-PGF)"/>
            <person name="Walter F."/>
            <person name="Albersmeier A."/>
            <person name="Kalinowski J."/>
            <person name="Ruckert C."/>
        </authorList>
    </citation>
    <scope>NUCLEOTIDE SEQUENCE</scope>
    <source>
        <strain evidence="4">KCTC 42249</strain>
    </source>
</reference>
<dbReference type="AlphaFoldDB" id="A0A8J3DTN0"/>
<proteinExistence type="inferred from homology"/>
<gene>
    <name evidence="4" type="ORF">GCM10016234_14470</name>
</gene>
<sequence length="341" mass="34549">MASAGCTSTTATNQSASLAPVAAATPAPAPGTLPDTMDIASVDRNTAAGDVAQQGTLITAVAYASPAPESGGVAALNTAVAQADATQTATPQQAVASAAAAPEGTPTQQAAAFVAEKPKTPVAIVATNAVAPAASEEPAEKPVVVASLEPSSTKTVAARSPELDSLIERYAQLYEVPVSLVRRVVKRESTFNPAAKNGPYLGLMQIRHDTARGLGYQGSAKGLLNAETNLTYAVKYLKGAYVTARGDHDKAVRFYSRGYYYDAKKRGLLEEAGLKGGKAAKVQVAVAESGAEKAAELDRGARVAAKNLPGVASAASAVAPAPSRMANVVQASSSNSLSIAE</sequence>
<feature type="compositionally biased region" description="Polar residues" evidence="2">
    <location>
        <begin position="1"/>
        <end position="14"/>
    </location>
</feature>
<keyword evidence="5" id="KW-1185">Reference proteome</keyword>
<evidence type="ECO:0000313" key="4">
    <source>
        <dbReference type="EMBL" id="GHD11389.1"/>
    </source>
</evidence>
<protein>
    <recommendedName>
        <fullName evidence="3">Transglycosylase SLT domain-containing protein</fullName>
    </recommendedName>
</protein>
<evidence type="ECO:0000256" key="1">
    <source>
        <dbReference type="ARBA" id="ARBA00009387"/>
    </source>
</evidence>
<dbReference type="Gene3D" id="1.10.530.10">
    <property type="match status" value="1"/>
</dbReference>
<accession>A0A8J3DTN0</accession>
<dbReference type="InterPro" id="IPR023346">
    <property type="entry name" value="Lysozyme-like_dom_sf"/>
</dbReference>
<comment type="similarity">
    <text evidence="1">Belongs to the virb1 family.</text>
</comment>
<dbReference type="EMBL" id="BMZQ01000001">
    <property type="protein sequence ID" value="GHD11389.1"/>
    <property type="molecule type" value="Genomic_DNA"/>
</dbReference>
<evidence type="ECO:0000313" key="5">
    <source>
        <dbReference type="Proteomes" id="UP000630142"/>
    </source>
</evidence>